<accession>A0A5E4NKV2</accession>
<dbReference type="EMBL" id="CABPRJ010002367">
    <property type="protein sequence ID" value="VVC43014.1"/>
    <property type="molecule type" value="Genomic_DNA"/>
</dbReference>
<protein>
    <submittedName>
        <fullName evidence="2">Uncharacterized protein</fullName>
    </submittedName>
</protein>
<keyword evidence="3" id="KW-1185">Reference proteome</keyword>
<sequence length="77" mass="8519">QITPLVSTPIQGHHNSPKEASRISTTFRAANLYMILNQLPLSMIKPVWNVTAKFCGCHLELDHRILASESSTSPFAT</sequence>
<name>A0A5E4NKV2_9HEMI</name>
<organism evidence="2 3">
    <name type="scientific">Cinara cedri</name>
    <dbReference type="NCBI Taxonomy" id="506608"/>
    <lineage>
        <taxon>Eukaryota</taxon>
        <taxon>Metazoa</taxon>
        <taxon>Ecdysozoa</taxon>
        <taxon>Arthropoda</taxon>
        <taxon>Hexapoda</taxon>
        <taxon>Insecta</taxon>
        <taxon>Pterygota</taxon>
        <taxon>Neoptera</taxon>
        <taxon>Paraneoptera</taxon>
        <taxon>Hemiptera</taxon>
        <taxon>Sternorrhyncha</taxon>
        <taxon>Aphidomorpha</taxon>
        <taxon>Aphidoidea</taxon>
        <taxon>Aphididae</taxon>
        <taxon>Lachninae</taxon>
        <taxon>Cinara</taxon>
    </lineage>
</organism>
<evidence type="ECO:0000256" key="1">
    <source>
        <dbReference type="SAM" id="MobiDB-lite"/>
    </source>
</evidence>
<feature type="compositionally biased region" description="Polar residues" evidence="1">
    <location>
        <begin position="1"/>
        <end position="14"/>
    </location>
</feature>
<reference evidence="2 3" key="1">
    <citation type="submission" date="2019-08" db="EMBL/GenBank/DDBJ databases">
        <authorList>
            <person name="Alioto T."/>
            <person name="Alioto T."/>
            <person name="Gomez Garrido J."/>
        </authorList>
    </citation>
    <scope>NUCLEOTIDE SEQUENCE [LARGE SCALE GENOMIC DNA]</scope>
</reference>
<feature type="non-terminal residue" evidence="2">
    <location>
        <position position="1"/>
    </location>
</feature>
<evidence type="ECO:0000313" key="2">
    <source>
        <dbReference type="EMBL" id="VVC43014.1"/>
    </source>
</evidence>
<dbReference type="Proteomes" id="UP000325440">
    <property type="component" value="Unassembled WGS sequence"/>
</dbReference>
<proteinExistence type="predicted"/>
<feature type="region of interest" description="Disordered" evidence="1">
    <location>
        <begin position="1"/>
        <end position="21"/>
    </location>
</feature>
<dbReference type="AlphaFoldDB" id="A0A5E4NKV2"/>
<evidence type="ECO:0000313" key="3">
    <source>
        <dbReference type="Proteomes" id="UP000325440"/>
    </source>
</evidence>
<gene>
    <name evidence="2" type="ORF">CINCED_3A011764</name>
</gene>